<evidence type="ECO:0000313" key="1">
    <source>
        <dbReference type="EMBL" id="KAF2834174.1"/>
    </source>
</evidence>
<keyword evidence="2" id="KW-1185">Reference proteome</keyword>
<dbReference type="AlphaFoldDB" id="A0A9P4S131"/>
<dbReference type="Proteomes" id="UP000799429">
    <property type="component" value="Unassembled WGS sequence"/>
</dbReference>
<comment type="caution">
    <text evidence="1">The sequence shown here is derived from an EMBL/GenBank/DDBJ whole genome shotgun (WGS) entry which is preliminary data.</text>
</comment>
<evidence type="ECO:0000313" key="2">
    <source>
        <dbReference type="Proteomes" id="UP000799429"/>
    </source>
</evidence>
<protein>
    <submittedName>
        <fullName evidence="1">Uncharacterized protein</fullName>
    </submittedName>
</protein>
<organism evidence="1 2">
    <name type="scientific">Patellaria atrata CBS 101060</name>
    <dbReference type="NCBI Taxonomy" id="1346257"/>
    <lineage>
        <taxon>Eukaryota</taxon>
        <taxon>Fungi</taxon>
        <taxon>Dikarya</taxon>
        <taxon>Ascomycota</taxon>
        <taxon>Pezizomycotina</taxon>
        <taxon>Dothideomycetes</taxon>
        <taxon>Dothideomycetes incertae sedis</taxon>
        <taxon>Patellariales</taxon>
        <taxon>Patellariaceae</taxon>
        <taxon>Patellaria</taxon>
    </lineage>
</organism>
<proteinExistence type="predicted"/>
<name>A0A9P4S131_9PEZI</name>
<reference evidence="1" key="1">
    <citation type="journal article" date="2020" name="Stud. Mycol.">
        <title>101 Dothideomycetes genomes: a test case for predicting lifestyles and emergence of pathogens.</title>
        <authorList>
            <person name="Haridas S."/>
            <person name="Albert R."/>
            <person name="Binder M."/>
            <person name="Bloem J."/>
            <person name="Labutti K."/>
            <person name="Salamov A."/>
            <person name="Andreopoulos B."/>
            <person name="Baker S."/>
            <person name="Barry K."/>
            <person name="Bills G."/>
            <person name="Bluhm B."/>
            <person name="Cannon C."/>
            <person name="Castanera R."/>
            <person name="Culley D."/>
            <person name="Daum C."/>
            <person name="Ezra D."/>
            <person name="Gonzalez J."/>
            <person name="Henrissat B."/>
            <person name="Kuo A."/>
            <person name="Liang C."/>
            <person name="Lipzen A."/>
            <person name="Lutzoni F."/>
            <person name="Magnuson J."/>
            <person name="Mondo S."/>
            <person name="Nolan M."/>
            <person name="Ohm R."/>
            <person name="Pangilinan J."/>
            <person name="Park H.-J."/>
            <person name="Ramirez L."/>
            <person name="Alfaro M."/>
            <person name="Sun H."/>
            <person name="Tritt A."/>
            <person name="Yoshinaga Y."/>
            <person name="Zwiers L.-H."/>
            <person name="Turgeon B."/>
            <person name="Goodwin S."/>
            <person name="Spatafora J."/>
            <person name="Crous P."/>
            <person name="Grigoriev I."/>
        </authorList>
    </citation>
    <scope>NUCLEOTIDE SEQUENCE</scope>
    <source>
        <strain evidence="1">CBS 101060</strain>
    </source>
</reference>
<gene>
    <name evidence="1" type="ORF">M501DRAFT_604824</name>
</gene>
<accession>A0A9P4S131</accession>
<dbReference type="EMBL" id="MU006126">
    <property type="protein sequence ID" value="KAF2834174.1"/>
    <property type="molecule type" value="Genomic_DNA"/>
</dbReference>
<sequence length="317" mass="35628">MEDDASGYSIPISCALSIPPGKLMHTEQLNHPSGAAPTESSWTASNQQFSSHQLTKTWMDLPGARNGYSEVQTPTIEARPILDPFRTQHNGPSRASHPFLADDSLLDLDAASMPASLDEVSTTLEYMEVERTPEHHTQKHPPSDEEFVSTSASSLSEQTWCPSNISSSKICRVVQHHIRVLGRQTRLLFPILLPNTLLSYFPSRGKVITLIRLVNILTEDIYGPSSTYHSNWRRYASNNLTCKGQNIFRDIQSYIATIRPIDSSPEKHVTELTSCLNKQVLLSNSQRVCLRGLYPNDMCLVEEDCIRLRLVHKNIFL</sequence>